<gene>
    <name evidence="1" type="ORF">SKAU_G00041810</name>
</gene>
<proteinExistence type="predicted"/>
<evidence type="ECO:0000313" key="2">
    <source>
        <dbReference type="Proteomes" id="UP001152622"/>
    </source>
</evidence>
<organism evidence="1 2">
    <name type="scientific">Synaphobranchus kaupii</name>
    <name type="common">Kaup's arrowtooth eel</name>
    <dbReference type="NCBI Taxonomy" id="118154"/>
    <lineage>
        <taxon>Eukaryota</taxon>
        <taxon>Metazoa</taxon>
        <taxon>Chordata</taxon>
        <taxon>Craniata</taxon>
        <taxon>Vertebrata</taxon>
        <taxon>Euteleostomi</taxon>
        <taxon>Actinopterygii</taxon>
        <taxon>Neopterygii</taxon>
        <taxon>Teleostei</taxon>
        <taxon>Anguilliformes</taxon>
        <taxon>Synaphobranchidae</taxon>
        <taxon>Synaphobranchus</taxon>
    </lineage>
</organism>
<sequence>MSKPFLLTRITCYRDAMEWAVFHFGKREGVAVQCSFKRSERVCTETNTPARPLPAEFSRAVRLTWRRESVDTPPPPRPKEMAFDLSGSYYLAWDAVVPLLRI</sequence>
<name>A0A9Q1G1P1_SYNKA</name>
<accession>A0A9Q1G1P1</accession>
<evidence type="ECO:0000313" key="1">
    <source>
        <dbReference type="EMBL" id="KAJ8373601.1"/>
    </source>
</evidence>
<comment type="caution">
    <text evidence="1">The sequence shown here is derived from an EMBL/GenBank/DDBJ whole genome shotgun (WGS) entry which is preliminary data.</text>
</comment>
<protein>
    <submittedName>
        <fullName evidence="1">Uncharacterized protein</fullName>
    </submittedName>
</protein>
<keyword evidence="2" id="KW-1185">Reference proteome</keyword>
<reference evidence="1" key="1">
    <citation type="journal article" date="2023" name="Science">
        <title>Genome structures resolve the early diversification of teleost fishes.</title>
        <authorList>
            <person name="Parey E."/>
            <person name="Louis A."/>
            <person name="Montfort J."/>
            <person name="Bouchez O."/>
            <person name="Roques C."/>
            <person name="Iampietro C."/>
            <person name="Lluch J."/>
            <person name="Castinel A."/>
            <person name="Donnadieu C."/>
            <person name="Desvignes T."/>
            <person name="Floi Bucao C."/>
            <person name="Jouanno E."/>
            <person name="Wen M."/>
            <person name="Mejri S."/>
            <person name="Dirks R."/>
            <person name="Jansen H."/>
            <person name="Henkel C."/>
            <person name="Chen W.J."/>
            <person name="Zahm M."/>
            <person name="Cabau C."/>
            <person name="Klopp C."/>
            <person name="Thompson A.W."/>
            <person name="Robinson-Rechavi M."/>
            <person name="Braasch I."/>
            <person name="Lecointre G."/>
            <person name="Bobe J."/>
            <person name="Postlethwait J.H."/>
            <person name="Berthelot C."/>
            <person name="Roest Crollius H."/>
            <person name="Guiguen Y."/>
        </authorList>
    </citation>
    <scope>NUCLEOTIDE SEQUENCE</scope>
    <source>
        <strain evidence="1">WJC10195</strain>
    </source>
</reference>
<dbReference type="AlphaFoldDB" id="A0A9Q1G1P1"/>
<dbReference type="Proteomes" id="UP001152622">
    <property type="component" value="Chromosome 2"/>
</dbReference>
<dbReference type="EMBL" id="JAINUF010000002">
    <property type="protein sequence ID" value="KAJ8373601.1"/>
    <property type="molecule type" value="Genomic_DNA"/>
</dbReference>